<accession>A0A2Z3GZU7</accession>
<dbReference type="RefSeq" id="WP_010033329.1">
    <property type="nucleotide sequence ID" value="NZ_CP025958.1"/>
</dbReference>
<sequence>MATLTVQTSTFAGLNHTSAAASTADNFANDGRTFLLFTNANASARTLTIAANATSRPGFGSIATPATVVTLPGSATNGGLAVVGPFPTERFNDITTGRVSYTLDVATGMTVAAVKLASYL</sequence>
<protein>
    <submittedName>
        <fullName evidence="1">Uncharacterized protein</fullName>
    </submittedName>
</protein>
<dbReference type="OrthoDB" id="282250at2"/>
<dbReference type="EMBL" id="CP025958">
    <property type="protein sequence ID" value="AWM37017.1"/>
    <property type="molecule type" value="Genomic_DNA"/>
</dbReference>
<evidence type="ECO:0000313" key="2">
    <source>
        <dbReference type="Proteomes" id="UP000245802"/>
    </source>
</evidence>
<dbReference type="KEGG" id="gog:C1280_08290"/>
<organism evidence="1 2">
    <name type="scientific">Gemmata obscuriglobus</name>
    <dbReference type="NCBI Taxonomy" id="114"/>
    <lineage>
        <taxon>Bacteria</taxon>
        <taxon>Pseudomonadati</taxon>
        <taxon>Planctomycetota</taxon>
        <taxon>Planctomycetia</taxon>
        <taxon>Gemmatales</taxon>
        <taxon>Gemmataceae</taxon>
        <taxon>Gemmata</taxon>
    </lineage>
</organism>
<name>A0A2Z3GZU7_9BACT</name>
<dbReference type="Proteomes" id="UP000245802">
    <property type="component" value="Chromosome"/>
</dbReference>
<reference evidence="1 2" key="1">
    <citation type="submission" date="2018-01" db="EMBL/GenBank/DDBJ databases">
        <title>G. obscuriglobus.</title>
        <authorList>
            <person name="Franke J."/>
            <person name="Blomberg W."/>
            <person name="Selmecki A."/>
        </authorList>
    </citation>
    <scope>NUCLEOTIDE SEQUENCE [LARGE SCALE GENOMIC DNA]</scope>
    <source>
        <strain evidence="1 2">DSM 5831</strain>
    </source>
</reference>
<proteinExistence type="predicted"/>
<keyword evidence="2" id="KW-1185">Reference proteome</keyword>
<gene>
    <name evidence="1" type="ORF">C1280_08290</name>
</gene>
<dbReference type="AlphaFoldDB" id="A0A2Z3GZU7"/>
<evidence type="ECO:0000313" key="1">
    <source>
        <dbReference type="EMBL" id="AWM37017.1"/>
    </source>
</evidence>